<name>A0A931NEJ3_9BURK</name>
<dbReference type="EMBL" id="JAEDAL010000002">
    <property type="protein sequence ID" value="MBH9552576.1"/>
    <property type="molecule type" value="Genomic_DNA"/>
</dbReference>
<evidence type="ECO:0000256" key="1">
    <source>
        <dbReference type="SAM" id="SignalP"/>
    </source>
</evidence>
<feature type="signal peptide" evidence="1">
    <location>
        <begin position="1"/>
        <end position="22"/>
    </location>
</feature>
<gene>
    <name evidence="2" type="ORF">I7X43_06885</name>
</gene>
<organism evidence="2 3">
    <name type="scientific">Inhella gelatinilytica</name>
    <dbReference type="NCBI Taxonomy" id="2795030"/>
    <lineage>
        <taxon>Bacteria</taxon>
        <taxon>Pseudomonadati</taxon>
        <taxon>Pseudomonadota</taxon>
        <taxon>Betaproteobacteria</taxon>
        <taxon>Burkholderiales</taxon>
        <taxon>Sphaerotilaceae</taxon>
        <taxon>Inhella</taxon>
    </lineage>
</organism>
<protein>
    <recommendedName>
        <fullName evidence="4">Carboxypeptidase regulatory-like domain-containing protein</fullName>
    </recommendedName>
</protein>
<feature type="chain" id="PRO_5037163115" description="Carboxypeptidase regulatory-like domain-containing protein" evidence="1">
    <location>
        <begin position="23"/>
        <end position="627"/>
    </location>
</feature>
<keyword evidence="3" id="KW-1185">Reference proteome</keyword>
<proteinExistence type="predicted"/>
<dbReference type="PROSITE" id="PS51257">
    <property type="entry name" value="PROKAR_LIPOPROTEIN"/>
    <property type="match status" value="1"/>
</dbReference>
<evidence type="ECO:0000313" key="2">
    <source>
        <dbReference type="EMBL" id="MBH9552576.1"/>
    </source>
</evidence>
<dbReference type="RefSeq" id="WP_198100175.1">
    <property type="nucleotide sequence ID" value="NZ_JAEDAL010000002.1"/>
</dbReference>
<dbReference type="Proteomes" id="UP000620139">
    <property type="component" value="Unassembled WGS sequence"/>
</dbReference>
<dbReference type="AlphaFoldDB" id="A0A931NEJ3"/>
<comment type="caution">
    <text evidence="2">The sequence shown here is derived from an EMBL/GenBank/DDBJ whole genome shotgun (WGS) entry which is preliminary data.</text>
</comment>
<evidence type="ECO:0008006" key="4">
    <source>
        <dbReference type="Google" id="ProtNLM"/>
    </source>
</evidence>
<accession>A0A931NEJ3</accession>
<keyword evidence="1" id="KW-0732">Signal</keyword>
<reference evidence="2" key="1">
    <citation type="submission" date="2020-12" db="EMBL/GenBank/DDBJ databases">
        <title>The genome sequence of Inhella sp. 4Y17.</title>
        <authorList>
            <person name="Liu Y."/>
        </authorList>
    </citation>
    <scope>NUCLEOTIDE SEQUENCE</scope>
    <source>
        <strain evidence="2">4Y10</strain>
    </source>
</reference>
<sequence length="627" mass="63725">MRCSLTLPLLVFALLSACGGKGDGEAATPPGSSASAPPPTPPILSGVVSVGAPVGGATVSVVDAKGVALGKVTANAVDGSYRLTLPAASPALPLLLQAQGVDAAGLPVLFHTLVPTAANSATTTVHLTPLTQAVTALALGDDPAPSFAKAADAGLVDAGKRVADAATFLKSLLKSPLTDVKITDASKLDLISDAGFATSKSSADLLLESTRVWIDRESGKLALASKFVPSPAAEVEVKLSTAKTELAKGSTGVPASAVTTTAVVTSAAATVLPPATTLDGIVTTLNPLLAQTGASATTFSGSTALTGYTQHEGRTLADLANLLLAWNNRGLQLGPLQILGCLDEVITKGNCLRVAVASAVTDRSGKVQERLINAATYSATTKRWSLVGNGKGVGFAVVPFSAQHYLFDGTVDASAGTTPGKGVEVRLTGQPSGISSATVQTAIGFALPLATCQQTLLCVAPVGAVSVIPTGGPSDQWLTPGTIGWLGGADAVRGALFRAGYSTVGGAETAQSYLPTSMELEPTTARHPVLEGLSTEAPLALTQLMQGVTVKWSTWAAAQPDLRVLRVRALLRYSNGVLRQEVVVEPGATQAAIPAFGAVPTRTVAEVWLEAADGQGRRHYSRYLVKV</sequence>
<evidence type="ECO:0000313" key="3">
    <source>
        <dbReference type="Proteomes" id="UP000620139"/>
    </source>
</evidence>